<dbReference type="InterPro" id="IPR036388">
    <property type="entry name" value="WH-like_DNA-bd_sf"/>
</dbReference>
<evidence type="ECO:0000313" key="2">
    <source>
        <dbReference type="EMBL" id="PIR76327.1"/>
    </source>
</evidence>
<dbReference type="Gene3D" id="1.10.10.10">
    <property type="entry name" value="Winged helix-like DNA-binding domain superfamily/Winged helix DNA-binding domain"/>
    <property type="match status" value="1"/>
</dbReference>
<organism evidence="2 3">
    <name type="scientific">Candidatus Magasanikbacteria bacterium CG10_big_fil_rev_8_21_14_0_10_42_10</name>
    <dbReference type="NCBI Taxonomy" id="1974649"/>
    <lineage>
        <taxon>Bacteria</taxon>
        <taxon>Candidatus Magasanikiibacteriota</taxon>
    </lineage>
</organism>
<evidence type="ECO:0000259" key="1">
    <source>
        <dbReference type="Pfam" id="PF01978"/>
    </source>
</evidence>
<proteinExistence type="predicted"/>
<comment type="caution">
    <text evidence="2">The sequence shown here is derived from an EMBL/GenBank/DDBJ whole genome shotgun (WGS) entry which is preliminary data.</text>
</comment>
<dbReference type="InterPro" id="IPR051797">
    <property type="entry name" value="TrmB-like"/>
</dbReference>
<accession>A0A2H0TY68</accession>
<gene>
    <name evidence="2" type="ORF">COU32_02670</name>
</gene>
<dbReference type="SUPFAM" id="SSF46785">
    <property type="entry name" value="Winged helix' DNA-binding domain"/>
    <property type="match status" value="1"/>
</dbReference>
<dbReference type="PANTHER" id="PTHR34293">
    <property type="entry name" value="HTH-TYPE TRANSCRIPTIONAL REGULATOR TRMBL2"/>
    <property type="match status" value="1"/>
</dbReference>
<dbReference type="InterPro" id="IPR002831">
    <property type="entry name" value="Tscrpt_reg_TrmB_N"/>
</dbReference>
<dbReference type="EMBL" id="PFBY01000032">
    <property type="protein sequence ID" value="PIR76327.1"/>
    <property type="molecule type" value="Genomic_DNA"/>
</dbReference>
<name>A0A2H0TY68_9BACT</name>
<dbReference type="PANTHER" id="PTHR34293:SF1">
    <property type="entry name" value="HTH-TYPE TRANSCRIPTIONAL REGULATOR TRMBL2"/>
    <property type="match status" value="1"/>
</dbReference>
<dbReference type="CDD" id="cd00090">
    <property type="entry name" value="HTH_ARSR"/>
    <property type="match status" value="1"/>
</dbReference>
<dbReference type="AlphaFoldDB" id="A0A2H0TY68"/>
<reference evidence="3" key="1">
    <citation type="submission" date="2017-09" db="EMBL/GenBank/DDBJ databases">
        <title>Depth-based differentiation of microbial function through sediment-hosted aquifers and enrichment of novel symbionts in the deep terrestrial subsurface.</title>
        <authorList>
            <person name="Probst A.J."/>
            <person name="Ladd B."/>
            <person name="Jarett J.K."/>
            <person name="Geller-Mcgrath D.E."/>
            <person name="Sieber C.M.K."/>
            <person name="Emerson J.B."/>
            <person name="Anantharaman K."/>
            <person name="Thomas B.C."/>
            <person name="Malmstrom R."/>
            <person name="Stieglmeier M."/>
            <person name="Klingl A."/>
            <person name="Woyke T."/>
            <person name="Ryan C.M."/>
            <person name="Banfield J.F."/>
        </authorList>
    </citation>
    <scope>NUCLEOTIDE SEQUENCE [LARGE SCALE GENOMIC DNA]</scope>
</reference>
<dbReference type="Proteomes" id="UP000231530">
    <property type="component" value="Unassembled WGS sequence"/>
</dbReference>
<protein>
    <recommendedName>
        <fullName evidence="1">Transcription regulator TrmB N-terminal domain-containing protein</fullName>
    </recommendedName>
</protein>
<sequence length="295" mass="33693">MTILHTKNSYIQLFLNTYPQYCRKYIDKLYIVYYACIGKNMDISILKKLGFSDKYAKVYLALLRLGPSSVRSLAEETVLNRGTAYDSLKWLQDKGLVTFYKQDTKQNFVAEPPAKLNTLLREQQEELSRTDQELSQFVAELDALHHSGEARPVARYYGPDELHHILEDILTVTEASDEKTYRVYSTEGIREHLYKDFQTFSDVRVARGIEVHAIAIGDGGELRGLDERKWLSLSDHSRTSGVDLHNPSPTYIMIYPGKTAYVSLDHTGKPMGVAIENAGISLMQQRVFDALWKTL</sequence>
<dbReference type="InterPro" id="IPR011991">
    <property type="entry name" value="ArsR-like_HTH"/>
</dbReference>
<dbReference type="Pfam" id="PF01978">
    <property type="entry name" value="TrmB"/>
    <property type="match status" value="1"/>
</dbReference>
<dbReference type="InterPro" id="IPR036390">
    <property type="entry name" value="WH_DNA-bd_sf"/>
</dbReference>
<feature type="domain" description="Transcription regulator TrmB N-terminal" evidence="1">
    <location>
        <begin position="46"/>
        <end position="110"/>
    </location>
</feature>
<evidence type="ECO:0000313" key="3">
    <source>
        <dbReference type="Proteomes" id="UP000231530"/>
    </source>
</evidence>